<feature type="transmembrane region" description="Helical" evidence="7">
    <location>
        <begin position="242"/>
        <end position="263"/>
    </location>
</feature>
<proteinExistence type="predicted"/>
<gene>
    <name evidence="9" type="ORF">CGZ94_19500</name>
</gene>
<keyword evidence="3" id="KW-1003">Cell membrane</keyword>
<dbReference type="GO" id="GO:0022857">
    <property type="term" value="F:transmembrane transporter activity"/>
    <property type="evidence" value="ECO:0007669"/>
    <property type="project" value="InterPro"/>
</dbReference>
<feature type="domain" description="Major facilitator superfamily (MFS) profile" evidence="8">
    <location>
        <begin position="10"/>
        <end position="389"/>
    </location>
</feature>
<dbReference type="SUPFAM" id="SSF103473">
    <property type="entry name" value="MFS general substrate transporter"/>
    <property type="match status" value="1"/>
</dbReference>
<dbReference type="InterPro" id="IPR020846">
    <property type="entry name" value="MFS_dom"/>
</dbReference>
<evidence type="ECO:0000256" key="5">
    <source>
        <dbReference type="ARBA" id="ARBA00022989"/>
    </source>
</evidence>
<feature type="transmembrane region" description="Helical" evidence="7">
    <location>
        <begin position="98"/>
        <end position="117"/>
    </location>
</feature>
<name>A0A255FYF1_9ACTN</name>
<organism evidence="9 10">
    <name type="scientific">Enemella evansiae</name>
    <dbReference type="NCBI Taxonomy" id="2016499"/>
    <lineage>
        <taxon>Bacteria</taxon>
        <taxon>Bacillati</taxon>
        <taxon>Actinomycetota</taxon>
        <taxon>Actinomycetes</taxon>
        <taxon>Propionibacteriales</taxon>
        <taxon>Propionibacteriaceae</taxon>
        <taxon>Enemella</taxon>
    </lineage>
</organism>
<keyword evidence="6 7" id="KW-0472">Membrane</keyword>
<evidence type="ECO:0000256" key="4">
    <source>
        <dbReference type="ARBA" id="ARBA00022692"/>
    </source>
</evidence>
<evidence type="ECO:0000259" key="8">
    <source>
        <dbReference type="PROSITE" id="PS50850"/>
    </source>
</evidence>
<evidence type="ECO:0000313" key="10">
    <source>
        <dbReference type="Proteomes" id="UP000215896"/>
    </source>
</evidence>
<comment type="caution">
    <text evidence="9">The sequence shown here is derived from an EMBL/GenBank/DDBJ whole genome shotgun (WGS) entry which is preliminary data.</text>
</comment>
<comment type="subcellular location">
    <subcellularLocation>
        <location evidence="1">Cell membrane</location>
        <topology evidence="1">Multi-pass membrane protein</topology>
    </subcellularLocation>
</comment>
<dbReference type="InterPro" id="IPR036259">
    <property type="entry name" value="MFS_trans_sf"/>
</dbReference>
<keyword evidence="10" id="KW-1185">Reference proteome</keyword>
<dbReference type="PROSITE" id="PS50850">
    <property type="entry name" value="MFS"/>
    <property type="match status" value="1"/>
</dbReference>
<dbReference type="RefSeq" id="WP_094406905.1">
    <property type="nucleotide sequence ID" value="NZ_NMVO01000018.1"/>
</dbReference>
<dbReference type="PANTHER" id="PTHR23517">
    <property type="entry name" value="RESISTANCE PROTEIN MDTM, PUTATIVE-RELATED-RELATED"/>
    <property type="match status" value="1"/>
</dbReference>
<feature type="transmembrane region" description="Helical" evidence="7">
    <location>
        <begin position="138"/>
        <end position="158"/>
    </location>
</feature>
<evidence type="ECO:0000256" key="2">
    <source>
        <dbReference type="ARBA" id="ARBA00022448"/>
    </source>
</evidence>
<feature type="transmembrane region" description="Helical" evidence="7">
    <location>
        <begin position="39"/>
        <end position="64"/>
    </location>
</feature>
<sequence>MTESIQWRKVAIAAYAPTLLVSIGYGAVLPLVALSAREMGASVGMAALVVGLHGFGQLVGDLPAGSIAAKVGEKKALIGAALVEAAAQLVAWRATQLAVLAAAVFVIGLAGAVFGLARQAYLTEVVPLRQRARALSTLGGMLRVGFFIGPLIAAAVVGRFGLSAAYAAAAVMTLAAAAFTLALPDVQPSGGAATPRTPARLLPVIREHRKVLATLGTGAMVIMLGRAGRLSLLPLWAQAAGLSPQATSLIFAIAAFTDMAMFYPSGLIMDRFGRFWSTAPTLIVLGLGFALLPLTDGPWTIGLVAVLLGVGNGFSAGIVMTLGSDASPRVGRPQFLAAWRLLSDAGNTVGPFLISAVVAVAPLWAAAFATAVTCWAGAAWFVRWLPRGRQELEPLQPNP</sequence>
<reference evidence="9 10" key="1">
    <citation type="submission" date="2017-07" db="EMBL/GenBank/DDBJ databases">
        <title>Draft whole genome sequences of clinical Proprionibacteriaceae strains.</title>
        <authorList>
            <person name="Bernier A.-M."/>
            <person name="Bernard K."/>
            <person name="Domingo M.-C."/>
        </authorList>
    </citation>
    <scope>NUCLEOTIDE SEQUENCE [LARGE SCALE GENOMIC DNA]</scope>
    <source>
        <strain evidence="9 10">NML 030167</strain>
    </source>
</reference>
<dbReference type="Proteomes" id="UP000215896">
    <property type="component" value="Unassembled WGS sequence"/>
</dbReference>
<evidence type="ECO:0000256" key="1">
    <source>
        <dbReference type="ARBA" id="ARBA00004651"/>
    </source>
</evidence>
<feature type="transmembrane region" description="Helical" evidence="7">
    <location>
        <begin position="301"/>
        <end position="323"/>
    </location>
</feature>
<feature type="transmembrane region" description="Helical" evidence="7">
    <location>
        <begin position="12"/>
        <end position="33"/>
    </location>
</feature>
<evidence type="ECO:0000313" key="9">
    <source>
        <dbReference type="EMBL" id="OYO08699.1"/>
    </source>
</evidence>
<feature type="transmembrane region" description="Helical" evidence="7">
    <location>
        <begin position="211"/>
        <end position="230"/>
    </location>
</feature>
<dbReference type="PANTHER" id="PTHR23517:SF2">
    <property type="entry name" value="MULTIDRUG RESISTANCE PROTEIN MDTH"/>
    <property type="match status" value="1"/>
</dbReference>
<keyword evidence="2" id="KW-0813">Transport</keyword>
<evidence type="ECO:0000256" key="3">
    <source>
        <dbReference type="ARBA" id="ARBA00022475"/>
    </source>
</evidence>
<dbReference type="OrthoDB" id="3285241at2"/>
<feature type="transmembrane region" description="Helical" evidence="7">
    <location>
        <begin position="164"/>
        <end position="183"/>
    </location>
</feature>
<dbReference type="Pfam" id="PF07690">
    <property type="entry name" value="MFS_1"/>
    <property type="match status" value="1"/>
</dbReference>
<dbReference type="Gene3D" id="1.20.1250.20">
    <property type="entry name" value="MFS general substrate transporter like domains"/>
    <property type="match status" value="2"/>
</dbReference>
<dbReference type="InterPro" id="IPR050171">
    <property type="entry name" value="MFS_Transporters"/>
</dbReference>
<accession>A0A255FYF1</accession>
<feature type="transmembrane region" description="Helical" evidence="7">
    <location>
        <begin position="363"/>
        <end position="382"/>
    </location>
</feature>
<feature type="transmembrane region" description="Helical" evidence="7">
    <location>
        <begin position="275"/>
        <end position="295"/>
    </location>
</feature>
<dbReference type="EMBL" id="NMVO01000018">
    <property type="protein sequence ID" value="OYO08699.1"/>
    <property type="molecule type" value="Genomic_DNA"/>
</dbReference>
<dbReference type="AlphaFoldDB" id="A0A255FYF1"/>
<protein>
    <submittedName>
        <fullName evidence="9">MFS transporter</fullName>
    </submittedName>
</protein>
<keyword evidence="5 7" id="KW-1133">Transmembrane helix</keyword>
<dbReference type="InterPro" id="IPR011701">
    <property type="entry name" value="MFS"/>
</dbReference>
<dbReference type="CDD" id="cd17325">
    <property type="entry name" value="MFS_MdtG_SLC18_like"/>
    <property type="match status" value="1"/>
</dbReference>
<evidence type="ECO:0000256" key="6">
    <source>
        <dbReference type="ARBA" id="ARBA00023136"/>
    </source>
</evidence>
<dbReference type="GO" id="GO:0005886">
    <property type="term" value="C:plasma membrane"/>
    <property type="evidence" value="ECO:0007669"/>
    <property type="project" value="UniProtKB-SubCell"/>
</dbReference>
<evidence type="ECO:0000256" key="7">
    <source>
        <dbReference type="SAM" id="Phobius"/>
    </source>
</evidence>
<keyword evidence="4 7" id="KW-0812">Transmembrane</keyword>